<proteinExistence type="predicted"/>
<dbReference type="InterPro" id="IPR007373">
    <property type="entry name" value="Thiamin_PyroPKinase_B1-bd"/>
</dbReference>
<evidence type="ECO:0000259" key="6">
    <source>
        <dbReference type="SMART" id="SM00983"/>
    </source>
</evidence>
<dbReference type="SUPFAM" id="SSF63862">
    <property type="entry name" value="Thiamin pyrophosphokinase, substrate-binding domain"/>
    <property type="match status" value="1"/>
</dbReference>
<dbReference type="EMBL" id="UASJ01000001">
    <property type="protein sequence ID" value="SQB63348.1"/>
    <property type="molecule type" value="Genomic_DNA"/>
</dbReference>
<organism evidence="7 8">
    <name type="scientific">Mobiluncus curtisii</name>
    <dbReference type="NCBI Taxonomy" id="2051"/>
    <lineage>
        <taxon>Bacteria</taxon>
        <taxon>Bacillati</taxon>
        <taxon>Actinomycetota</taxon>
        <taxon>Actinomycetes</taxon>
        <taxon>Actinomycetales</taxon>
        <taxon>Actinomycetaceae</taxon>
        <taxon>Mobiluncus</taxon>
    </lineage>
</organism>
<dbReference type="PANTHER" id="PTHR41299">
    <property type="entry name" value="THIAMINE PYROPHOSPHOKINASE"/>
    <property type="match status" value="1"/>
</dbReference>
<name>A0A2X2YAS5_9ACTO</name>
<dbReference type="NCBIfam" id="TIGR01378">
    <property type="entry name" value="thi_PPkinase"/>
    <property type="match status" value="1"/>
</dbReference>
<dbReference type="InterPro" id="IPR007371">
    <property type="entry name" value="TPK_catalytic"/>
</dbReference>
<dbReference type="Proteomes" id="UP000250245">
    <property type="component" value="Unassembled WGS sequence"/>
</dbReference>
<dbReference type="SUPFAM" id="SSF63999">
    <property type="entry name" value="Thiamin pyrophosphokinase, catalytic domain"/>
    <property type="match status" value="1"/>
</dbReference>
<evidence type="ECO:0000313" key="7">
    <source>
        <dbReference type="EMBL" id="SQB63348.1"/>
    </source>
</evidence>
<dbReference type="InterPro" id="IPR006282">
    <property type="entry name" value="Thi_PPkinase"/>
</dbReference>
<dbReference type="Pfam" id="PF04265">
    <property type="entry name" value="TPK_B1_binding"/>
    <property type="match status" value="1"/>
</dbReference>
<evidence type="ECO:0000256" key="5">
    <source>
        <dbReference type="NCBIfam" id="TIGR01378"/>
    </source>
</evidence>
<dbReference type="GeneID" id="55564732"/>
<dbReference type="PANTHER" id="PTHR41299:SF1">
    <property type="entry name" value="THIAMINE PYROPHOSPHOKINASE"/>
    <property type="match status" value="1"/>
</dbReference>
<dbReference type="AlphaFoldDB" id="A0A2X2YAS5"/>
<evidence type="ECO:0000256" key="4">
    <source>
        <dbReference type="ARBA" id="ARBA00022840"/>
    </source>
</evidence>
<keyword evidence="3 7" id="KW-0418">Kinase</keyword>
<dbReference type="GO" id="GO:0004788">
    <property type="term" value="F:thiamine diphosphokinase activity"/>
    <property type="evidence" value="ECO:0007669"/>
    <property type="project" value="UniProtKB-UniRule"/>
</dbReference>
<evidence type="ECO:0000256" key="3">
    <source>
        <dbReference type="ARBA" id="ARBA00022777"/>
    </source>
</evidence>
<gene>
    <name evidence="7" type="primary">thiN</name>
    <name evidence="7" type="ORF">NCTC11820_00116</name>
</gene>
<evidence type="ECO:0000256" key="2">
    <source>
        <dbReference type="ARBA" id="ARBA00022741"/>
    </source>
</evidence>
<dbReference type="InterPro" id="IPR053149">
    <property type="entry name" value="TPK"/>
</dbReference>
<dbReference type="RefSeq" id="WP_013188840.1">
    <property type="nucleotide sequence ID" value="NZ_CP068112.1"/>
</dbReference>
<keyword evidence="2" id="KW-0547">Nucleotide-binding</keyword>
<dbReference type="Pfam" id="PF04263">
    <property type="entry name" value="TPK_catalytic"/>
    <property type="match status" value="1"/>
</dbReference>
<dbReference type="SMART" id="SM00983">
    <property type="entry name" value="TPK_B1_binding"/>
    <property type="match status" value="1"/>
</dbReference>
<dbReference type="EC" id="2.7.6.2" evidence="5"/>
<dbReference type="InterPro" id="IPR036759">
    <property type="entry name" value="TPK_catalytic_sf"/>
</dbReference>
<dbReference type="InterPro" id="IPR036371">
    <property type="entry name" value="TPK_B1-bd_sf"/>
</dbReference>
<dbReference type="GO" id="GO:0030975">
    <property type="term" value="F:thiamine binding"/>
    <property type="evidence" value="ECO:0007669"/>
    <property type="project" value="InterPro"/>
</dbReference>
<dbReference type="GO" id="GO:0016301">
    <property type="term" value="F:kinase activity"/>
    <property type="evidence" value="ECO:0007669"/>
    <property type="project" value="UniProtKB-KW"/>
</dbReference>
<keyword evidence="1 7" id="KW-0808">Transferase</keyword>
<evidence type="ECO:0000256" key="1">
    <source>
        <dbReference type="ARBA" id="ARBA00022679"/>
    </source>
</evidence>
<keyword evidence="4" id="KW-0067">ATP-binding</keyword>
<dbReference type="CDD" id="cd07995">
    <property type="entry name" value="TPK"/>
    <property type="match status" value="1"/>
</dbReference>
<sequence>MTKMCEYLDDSAKNGAVSVGSRCLVVVGGVQGLRALCADSWDFLTYELVICGDSGQDVARTLGINPDVYIGDFDSSPRPAGQTEFADGRTRSPETLAAVPVITPSDAVPGDGVEVIVLPVAKEVTDSEAAVDLAYSRGYRHIDVIGGLGGRLDHTLGNLGILAKYAHTSARLRWIDGYNMVSLVGPGTHTVPRNDYRYFGLIPFDGDVQGLTLAGTRYLVEDFTLVRGSTRGVSNEITAQCATVSFTSGRLLMVSSRDLQISGQ</sequence>
<dbReference type="GO" id="GO:0009229">
    <property type="term" value="P:thiamine diphosphate biosynthetic process"/>
    <property type="evidence" value="ECO:0007669"/>
    <property type="project" value="InterPro"/>
</dbReference>
<evidence type="ECO:0000313" key="8">
    <source>
        <dbReference type="Proteomes" id="UP000250245"/>
    </source>
</evidence>
<dbReference type="GO" id="GO:0006772">
    <property type="term" value="P:thiamine metabolic process"/>
    <property type="evidence" value="ECO:0007669"/>
    <property type="project" value="UniProtKB-UniRule"/>
</dbReference>
<dbReference type="Gene3D" id="3.40.50.10240">
    <property type="entry name" value="Thiamin pyrophosphokinase, catalytic domain"/>
    <property type="match status" value="1"/>
</dbReference>
<dbReference type="GO" id="GO:0005524">
    <property type="term" value="F:ATP binding"/>
    <property type="evidence" value="ECO:0007669"/>
    <property type="project" value="UniProtKB-KW"/>
</dbReference>
<protein>
    <recommendedName>
        <fullName evidence="5">Thiamine diphosphokinase</fullName>
        <ecNumber evidence="5">2.7.6.2</ecNumber>
    </recommendedName>
</protein>
<feature type="domain" description="Thiamin pyrophosphokinase thiamin-binding" evidence="6">
    <location>
        <begin position="187"/>
        <end position="252"/>
    </location>
</feature>
<reference evidence="7 8" key="1">
    <citation type="submission" date="2018-06" db="EMBL/GenBank/DDBJ databases">
        <authorList>
            <consortium name="Pathogen Informatics"/>
            <person name="Doyle S."/>
        </authorList>
    </citation>
    <scope>NUCLEOTIDE SEQUENCE [LARGE SCALE GENOMIC DNA]</scope>
    <source>
        <strain evidence="7 8">NCTC11820</strain>
    </source>
</reference>
<accession>A0A2X2YAS5</accession>